<feature type="region of interest" description="Disordered" evidence="1">
    <location>
        <begin position="48"/>
        <end position="67"/>
    </location>
</feature>
<protein>
    <submittedName>
        <fullName evidence="2">Uncharacterized protein</fullName>
    </submittedName>
</protein>
<feature type="region of interest" description="Disordered" evidence="1">
    <location>
        <begin position="157"/>
        <end position="213"/>
    </location>
</feature>
<sequence>MAERRPDAGGPARRGNGRRGAQHRTDGLDAPAGRQPLDVWRVRGLGPRAGRALLPGRPAAEGQRDVRGPVRRCPGRQGLPARDLESLPALRDFRAPPGGIRGNAAQLAAQAVKLQVRKHLGALLRAQPKHDGPTHVPLMAEAIRNTVLQEEFKAARREGIGGSGSGHVGGNGGGGSHRGEAPSARGGEAGLYGGAPRSPNGGRGGGGGQGQAGWAPAWQAVLHTCGAHVVQYGTDRRACVVECDRLRATFTLDGAALPADTFLFPGRAAPRVAHM</sequence>
<feature type="compositionally biased region" description="Gly residues" evidence="1">
    <location>
        <begin position="160"/>
        <end position="176"/>
    </location>
</feature>
<evidence type="ECO:0000313" key="3">
    <source>
        <dbReference type="Proteomes" id="UP001165080"/>
    </source>
</evidence>
<gene>
    <name evidence="2" type="primary">PLESTBF000224</name>
    <name evidence="2" type="ORF">PLESTB_000438500</name>
</gene>
<accession>A0A9W6EZ99</accession>
<evidence type="ECO:0000313" key="2">
    <source>
        <dbReference type="EMBL" id="GLC50848.1"/>
    </source>
</evidence>
<keyword evidence="3" id="KW-1185">Reference proteome</keyword>
<dbReference type="EMBL" id="BRXU01000004">
    <property type="protein sequence ID" value="GLC50848.1"/>
    <property type="molecule type" value="Genomic_DNA"/>
</dbReference>
<feature type="compositionally biased region" description="Gly residues" evidence="1">
    <location>
        <begin position="201"/>
        <end position="211"/>
    </location>
</feature>
<comment type="caution">
    <text evidence="2">The sequence shown here is derived from an EMBL/GenBank/DDBJ whole genome shotgun (WGS) entry which is preliminary data.</text>
</comment>
<evidence type="ECO:0000256" key="1">
    <source>
        <dbReference type="SAM" id="MobiDB-lite"/>
    </source>
</evidence>
<name>A0A9W6EZ99_9CHLO</name>
<dbReference type="AlphaFoldDB" id="A0A9W6EZ99"/>
<reference evidence="2 3" key="1">
    <citation type="journal article" date="2023" name="Commun. Biol.">
        <title>Reorganization of the ancestral sex-determining regions during the evolution of trioecy in Pleodorina starrii.</title>
        <authorList>
            <person name="Takahashi K."/>
            <person name="Suzuki S."/>
            <person name="Kawai-Toyooka H."/>
            <person name="Yamamoto K."/>
            <person name="Hamaji T."/>
            <person name="Ootsuki R."/>
            <person name="Yamaguchi H."/>
            <person name="Kawachi M."/>
            <person name="Higashiyama T."/>
            <person name="Nozaki H."/>
        </authorList>
    </citation>
    <scope>NUCLEOTIDE SEQUENCE [LARGE SCALE GENOMIC DNA]</scope>
    <source>
        <strain evidence="2 3">NIES-4479</strain>
    </source>
</reference>
<dbReference type="Proteomes" id="UP001165080">
    <property type="component" value="Unassembled WGS sequence"/>
</dbReference>
<proteinExistence type="predicted"/>
<feature type="region of interest" description="Disordered" evidence="1">
    <location>
        <begin position="1"/>
        <end position="38"/>
    </location>
</feature>
<organism evidence="2 3">
    <name type="scientific">Pleodorina starrii</name>
    <dbReference type="NCBI Taxonomy" id="330485"/>
    <lineage>
        <taxon>Eukaryota</taxon>
        <taxon>Viridiplantae</taxon>
        <taxon>Chlorophyta</taxon>
        <taxon>core chlorophytes</taxon>
        <taxon>Chlorophyceae</taxon>
        <taxon>CS clade</taxon>
        <taxon>Chlamydomonadales</taxon>
        <taxon>Volvocaceae</taxon>
        <taxon>Pleodorina</taxon>
    </lineage>
</organism>